<gene>
    <name evidence="6" type="ORF">FIL88_14035</name>
</gene>
<keyword evidence="7" id="KW-1185">Reference proteome</keyword>
<proteinExistence type="inferred from homology"/>
<dbReference type="SUPFAM" id="SSF52540">
    <property type="entry name" value="P-loop containing nucleoside triphosphate hydrolases"/>
    <property type="match status" value="2"/>
</dbReference>
<evidence type="ECO:0000256" key="1">
    <source>
        <dbReference type="ARBA" id="ARBA00005417"/>
    </source>
</evidence>
<dbReference type="GO" id="GO:0005524">
    <property type="term" value="F:ATP binding"/>
    <property type="evidence" value="ECO:0007669"/>
    <property type="project" value="UniProtKB-KW"/>
</dbReference>
<organism evidence="6 7">
    <name type="scientific">Aliiroseovarius halocynthiae</name>
    <dbReference type="NCBI Taxonomy" id="985055"/>
    <lineage>
        <taxon>Bacteria</taxon>
        <taxon>Pseudomonadati</taxon>
        <taxon>Pseudomonadota</taxon>
        <taxon>Alphaproteobacteria</taxon>
        <taxon>Rhodobacterales</taxon>
        <taxon>Paracoccaceae</taxon>
        <taxon>Aliiroseovarius</taxon>
    </lineage>
</organism>
<dbReference type="Gene3D" id="3.40.50.300">
    <property type="entry name" value="P-loop containing nucleotide triphosphate hydrolases"/>
    <property type="match status" value="2"/>
</dbReference>
<reference evidence="6 7" key="1">
    <citation type="submission" date="2019-06" db="EMBL/GenBank/DDBJ databases">
        <title>A novel species of marine bacteria.</title>
        <authorList>
            <person name="Wang Y."/>
        </authorList>
    </citation>
    <scope>NUCLEOTIDE SEQUENCE [LARGE SCALE GENOMIC DNA]</scope>
    <source>
        <strain evidence="6 7">MA1-10</strain>
    </source>
</reference>
<dbReference type="InterPro" id="IPR003593">
    <property type="entry name" value="AAA+_ATPase"/>
</dbReference>
<dbReference type="GO" id="GO:0055085">
    <property type="term" value="P:transmembrane transport"/>
    <property type="evidence" value="ECO:0007669"/>
    <property type="project" value="UniProtKB-ARBA"/>
</dbReference>
<feature type="domain" description="ABC transporter" evidence="5">
    <location>
        <begin position="2"/>
        <end position="237"/>
    </location>
</feature>
<dbReference type="AlphaFoldDB" id="A0A545SNC1"/>
<dbReference type="GO" id="GO:0016887">
    <property type="term" value="F:ATP hydrolysis activity"/>
    <property type="evidence" value="ECO:0007669"/>
    <property type="project" value="InterPro"/>
</dbReference>
<evidence type="ECO:0000256" key="3">
    <source>
        <dbReference type="ARBA" id="ARBA00022741"/>
    </source>
</evidence>
<dbReference type="Proteomes" id="UP000315816">
    <property type="component" value="Unassembled WGS sequence"/>
</dbReference>
<evidence type="ECO:0000313" key="7">
    <source>
        <dbReference type="Proteomes" id="UP000315816"/>
    </source>
</evidence>
<dbReference type="Pfam" id="PF00005">
    <property type="entry name" value="ABC_tran"/>
    <property type="match status" value="2"/>
</dbReference>
<dbReference type="RefSeq" id="WP_142854499.1">
    <property type="nucleotide sequence ID" value="NZ_FXWW01000011.1"/>
</dbReference>
<dbReference type="PROSITE" id="PS50893">
    <property type="entry name" value="ABC_TRANSPORTER_2"/>
    <property type="match status" value="2"/>
</dbReference>
<feature type="domain" description="ABC transporter" evidence="5">
    <location>
        <begin position="259"/>
        <end position="472"/>
    </location>
</feature>
<evidence type="ECO:0000313" key="6">
    <source>
        <dbReference type="EMBL" id="TQV66469.1"/>
    </source>
</evidence>
<dbReference type="PANTHER" id="PTHR43776:SF7">
    <property type="entry name" value="D,D-DIPEPTIDE TRANSPORT ATP-BINDING PROTEIN DDPF-RELATED"/>
    <property type="match status" value="1"/>
</dbReference>
<dbReference type="PROSITE" id="PS00211">
    <property type="entry name" value="ABC_TRANSPORTER_1"/>
    <property type="match status" value="2"/>
</dbReference>
<dbReference type="SMART" id="SM00382">
    <property type="entry name" value="AAA"/>
    <property type="match status" value="2"/>
</dbReference>
<dbReference type="InterPro" id="IPR050319">
    <property type="entry name" value="ABC_transp_ATP-bind"/>
</dbReference>
<comment type="similarity">
    <text evidence="1">Belongs to the ABC transporter superfamily.</text>
</comment>
<name>A0A545SNC1_9RHOB</name>
<dbReference type="InterPro" id="IPR017871">
    <property type="entry name" value="ABC_transporter-like_CS"/>
</dbReference>
<protein>
    <submittedName>
        <fullName evidence="6">ABC transporter ATP-binding protein</fullName>
    </submittedName>
</protein>
<accession>A0A545SNC1</accession>
<comment type="caution">
    <text evidence="6">The sequence shown here is derived from an EMBL/GenBank/DDBJ whole genome shotgun (WGS) entry which is preliminary data.</text>
</comment>
<evidence type="ECO:0000256" key="2">
    <source>
        <dbReference type="ARBA" id="ARBA00022448"/>
    </source>
</evidence>
<keyword evidence="3" id="KW-0547">Nucleotide-binding</keyword>
<keyword evidence="2" id="KW-0813">Transport</keyword>
<dbReference type="InterPro" id="IPR027417">
    <property type="entry name" value="P-loop_NTPase"/>
</dbReference>
<dbReference type="OrthoDB" id="9802264at2"/>
<dbReference type="EMBL" id="VICH01000010">
    <property type="protein sequence ID" value="TQV66469.1"/>
    <property type="molecule type" value="Genomic_DNA"/>
</dbReference>
<evidence type="ECO:0000259" key="5">
    <source>
        <dbReference type="PROSITE" id="PS50893"/>
    </source>
</evidence>
<keyword evidence="4 6" id="KW-0067">ATP-binding</keyword>
<dbReference type="PANTHER" id="PTHR43776">
    <property type="entry name" value="TRANSPORT ATP-BINDING PROTEIN"/>
    <property type="match status" value="1"/>
</dbReference>
<evidence type="ECO:0000256" key="4">
    <source>
        <dbReference type="ARBA" id="ARBA00022840"/>
    </source>
</evidence>
<sequence>MTHRIEIQNLTGTAGQLSVSVSHLQFEQGKTSCVIGRSGSGKSLFAAALSGLQMHELNVSGEIFLDGQRHPVPLWHDHVFVLPQEPAVALDPTMEVGQQLDEILYWRRDPACSCPSPGCLFKQVGLNKPDLAKFPEQLSGGMQQRVMIAMALAARASFVVADEPTKGLDTDNKTRVINLFKMIKATGRGLIVITHDLDVARALADEVIVFDQGSVVERGMPDEILRTPQNAEAKTLIQNAPENWPDHPNRREQKTKPILSLKDVSFRFAKDTDLINNASIDFCGGQIVGLYGPSGVGKSTLADMCLGLHSPTKGAVEWFGAPVTRALIHQHRPKFQKLFQNPLCSFPPNLILGDVFEKLTPVADGRHLKSELMSRLKLEDVLLNRRPDQVSGGELQRLAIVRSILARPHFLVCDEPSSRLDMSIQRLAIDIITDYATEHDAAVLLISHDKEILRKRADHIYALAKDGMLVRL</sequence>
<dbReference type="InterPro" id="IPR003439">
    <property type="entry name" value="ABC_transporter-like_ATP-bd"/>
</dbReference>